<dbReference type="Proteomes" id="UP001221142">
    <property type="component" value="Unassembled WGS sequence"/>
</dbReference>
<keyword evidence="3" id="KW-1185">Reference proteome</keyword>
<evidence type="ECO:0000313" key="2">
    <source>
        <dbReference type="EMBL" id="KAJ7615432.1"/>
    </source>
</evidence>
<proteinExistence type="predicted"/>
<comment type="caution">
    <text evidence="2">The sequence shown here is derived from an EMBL/GenBank/DDBJ whole genome shotgun (WGS) entry which is preliminary data.</text>
</comment>
<dbReference type="EMBL" id="JARKIF010000024">
    <property type="protein sequence ID" value="KAJ7615432.1"/>
    <property type="molecule type" value="Genomic_DNA"/>
</dbReference>
<evidence type="ECO:0000256" key="1">
    <source>
        <dbReference type="SAM" id="MobiDB-lite"/>
    </source>
</evidence>
<protein>
    <submittedName>
        <fullName evidence="2">Uncharacterized protein</fullName>
    </submittedName>
</protein>
<name>A0AAD7BA96_9AGAR</name>
<reference evidence="2" key="1">
    <citation type="submission" date="2023-03" db="EMBL/GenBank/DDBJ databases">
        <title>Massive genome expansion in bonnet fungi (Mycena s.s.) driven by repeated elements and novel gene families across ecological guilds.</title>
        <authorList>
            <consortium name="Lawrence Berkeley National Laboratory"/>
            <person name="Harder C.B."/>
            <person name="Miyauchi S."/>
            <person name="Viragh M."/>
            <person name="Kuo A."/>
            <person name="Thoen E."/>
            <person name="Andreopoulos B."/>
            <person name="Lu D."/>
            <person name="Skrede I."/>
            <person name="Drula E."/>
            <person name="Henrissat B."/>
            <person name="Morin E."/>
            <person name="Kohler A."/>
            <person name="Barry K."/>
            <person name="LaButti K."/>
            <person name="Morin E."/>
            <person name="Salamov A."/>
            <person name="Lipzen A."/>
            <person name="Mereny Z."/>
            <person name="Hegedus B."/>
            <person name="Baldrian P."/>
            <person name="Stursova M."/>
            <person name="Weitz H."/>
            <person name="Taylor A."/>
            <person name="Grigoriev I.V."/>
            <person name="Nagy L.G."/>
            <person name="Martin F."/>
            <person name="Kauserud H."/>
        </authorList>
    </citation>
    <scope>NUCLEOTIDE SEQUENCE</scope>
    <source>
        <strain evidence="2">9284</strain>
    </source>
</reference>
<organism evidence="2 3">
    <name type="scientific">Roridomyces roridus</name>
    <dbReference type="NCBI Taxonomy" id="1738132"/>
    <lineage>
        <taxon>Eukaryota</taxon>
        <taxon>Fungi</taxon>
        <taxon>Dikarya</taxon>
        <taxon>Basidiomycota</taxon>
        <taxon>Agaricomycotina</taxon>
        <taxon>Agaricomycetes</taxon>
        <taxon>Agaricomycetidae</taxon>
        <taxon>Agaricales</taxon>
        <taxon>Marasmiineae</taxon>
        <taxon>Mycenaceae</taxon>
        <taxon>Roridomyces</taxon>
    </lineage>
</organism>
<sequence length="377" mass="40663">MPMPQYGQADQLRVARVDGVRMPPAPWDSVPSANGGSGCVFGLPLDAWQASHSSGHWLHEERFMGDLADKTSNRRRSRSDRALKKDIRPVSRARRLDSTSLWELHCWQFQEVDSGQQRAHGRSEFPLKVCPPSCLAHYIRGDTQDAAVVSSNQSNEALGVGRMKSMRGSGTSLAEWKAPTRADGRRYRIMSSFSSRHRGREDSDSSSWRRRYRQVAQAVAVLSPSSRPFLHACDATAMTQERAPQPAGAAQAAQQSAAAPPALQPLPSLASSTSASRGRLPAVSAVAVPVTAAFHAGASRPCTHGAQRIAYISASSGPHGINDVSASSRRALYNVRVGESRKALARSCAANVPSSAMSARRAKMARRAKILMLSSTA</sequence>
<accession>A0AAD7BA96</accession>
<feature type="compositionally biased region" description="Low complexity" evidence="1">
    <location>
        <begin position="243"/>
        <end position="274"/>
    </location>
</feature>
<gene>
    <name evidence="2" type="ORF">FB45DRAFT_1035424</name>
</gene>
<evidence type="ECO:0000313" key="3">
    <source>
        <dbReference type="Proteomes" id="UP001221142"/>
    </source>
</evidence>
<dbReference type="AlphaFoldDB" id="A0AAD7BA96"/>
<feature type="region of interest" description="Disordered" evidence="1">
    <location>
        <begin position="240"/>
        <end position="274"/>
    </location>
</feature>